<evidence type="ECO:0000313" key="2">
    <source>
        <dbReference type="EMBL" id="CAJ15954.1"/>
    </source>
</evidence>
<sequence length="138" mass="15519">MNAFGHLCDHQWRKSLRSVVLLFPIFSRQLILALSVPYGTVLIIFFPPPSPFLFFPFFFLCFIIPLSCLCSFNLSVLNHTRTAFAPSAAWIPRTLWSHVARRVALSGGVEGCRVTDVRECLKQNIMLEKVAGSSSSSR</sequence>
<dbReference type="KEGG" id="tbr:TB927.1.590"/>
<dbReference type="RefSeq" id="XP_001218762.1">
    <property type="nucleotide sequence ID" value="XM_001218761.1"/>
</dbReference>
<keyword evidence="1" id="KW-1133">Transmembrane helix</keyword>
<dbReference type="PaxDb" id="5691-CAJ15954"/>
<reference evidence="3" key="2">
    <citation type="journal article" date="2005" name="Science">
        <title>The genome of the African trypanosome Trypanosoma brucei.</title>
        <authorList>
            <person name="Berriman M."/>
            <person name="Ghedin E."/>
            <person name="Hertz-Fowler C."/>
            <person name="Blandin G."/>
            <person name="Renauld H."/>
            <person name="Bartholomeu D.C."/>
            <person name="Lennard N.J."/>
            <person name="Caler E."/>
            <person name="Hamlin N.E."/>
            <person name="Haas B."/>
            <person name="Bohme U."/>
            <person name="Hannick L."/>
            <person name="Aslett M.A."/>
            <person name="Shallom J."/>
            <person name="Marcello L."/>
            <person name="Hou L."/>
            <person name="Wickstead B."/>
            <person name="Alsmark U.C."/>
            <person name="Arrowsmith C."/>
            <person name="Atkin R.J."/>
            <person name="Barron A.J."/>
            <person name="Bringaud F."/>
            <person name="Brooks K."/>
            <person name="Carrington M."/>
            <person name="Cherevach I."/>
            <person name="Chillingworth T.J."/>
            <person name="Churcher C."/>
            <person name="Clark L.N."/>
            <person name="Corton C.H."/>
            <person name="Cronin A."/>
            <person name="Davies R.M."/>
            <person name="Doggett J."/>
            <person name="Djikeng A."/>
            <person name="Feldblyum T."/>
            <person name="Field M.C."/>
            <person name="Fraser A."/>
            <person name="Goodhead I."/>
            <person name="Hance Z."/>
            <person name="Harper D."/>
            <person name="Harris B.R."/>
            <person name="Hauser H."/>
            <person name="Hostetler J."/>
            <person name="Ivens A."/>
            <person name="Jagels K."/>
            <person name="Johnson D."/>
            <person name="Johnson J."/>
            <person name="Jones K."/>
            <person name="Kerhornou A.X."/>
            <person name="Koo H."/>
            <person name="Larke N."/>
            <person name="Landfear S."/>
            <person name="Larkin C."/>
            <person name="Leech V."/>
            <person name="Line A."/>
            <person name="Lord A."/>
            <person name="Macleod A."/>
            <person name="Mooney P.J."/>
            <person name="Moule S."/>
            <person name="Martin D.M."/>
            <person name="Morgan G.W."/>
            <person name="Mungall K."/>
            <person name="Norbertczak H."/>
            <person name="Ormond D."/>
            <person name="Pai G."/>
            <person name="Peacock C.S."/>
            <person name="Peterson J."/>
            <person name="Quail M.A."/>
            <person name="Rabbinowitsch E."/>
            <person name="Rajandream M.A."/>
            <person name="Reitter C."/>
            <person name="Salzberg S.L."/>
            <person name="Sanders M."/>
            <person name="Schobel S."/>
            <person name="Sharp S."/>
            <person name="Simmonds M."/>
            <person name="Simpson A.J."/>
            <person name="Tallon L."/>
            <person name="Turner C.M."/>
            <person name="Tait A."/>
            <person name="Tivey A.R."/>
            <person name="Van Aken S."/>
            <person name="Walker D."/>
            <person name="Wanless D."/>
            <person name="Wang S."/>
            <person name="White B."/>
            <person name="White O."/>
            <person name="Whitehead S."/>
            <person name="Woodward J."/>
            <person name="Wortman J."/>
            <person name="Adams M.D."/>
            <person name="Embley T.M."/>
            <person name="Gull K."/>
            <person name="Ullu E."/>
            <person name="Barry J.D."/>
            <person name="Fairlamb A.H."/>
            <person name="Opperdoes F."/>
            <person name="Barrell B.G."/>
            <person name="Donelson J.E."/>
            <person name="Hall N."/>
            <person name="Fraser C.M."/>
            <person name="Melville S.E."/>
            <person name="El-Sayed N.M."/>
        </authorList>
    </citation>
    <scope>NUCLEOTIDE SEQUENCE [LARGE SCALE GENOMIC DNA]</scope>
    <source>
        <strain evidence="3">927/4 GUTat10.1</strain>
    </source>
</reference>
<evidence type="ECO:0000313" key="3">
    <source>
        <dbReference type="Proteomes" id="UP000008524"/>
    </source>
</evidence>
<keyword evidence="1" id="KW-0812">Transmembrane</keyword>
<dbReference type="InParanoid" id="Q4GZF0"/>
<name>Q4GZF0_TRYB2</name>
<proteinExistence type="predicted"/>
<dbReference type="AlphaFoldDB" id="Q4GZF0"/>
<gene>
    <name evidence="2" type="ORF">TB927.1.590</name>
</gene>
<feature type="transmembrane region" description="Helical" evidence="1">
    <location>
        <begin position="52"/>
        <end position="74"/>
    </location>
</feature>
<evidence type="ECO:0000256" key="1">
    <source>
        <dbReference type="SAM" id="Phobius"/>
    </source>
</evidence>
<accession>Q4GZF0</accession>
<keyword evidence="3" id="KW-1185">Reference proteome</keyword>
<protein>
    <submittedName>
        <fullName evidence="2">Uncharacterized protein</fullName>
    </submittedName>
</protein>
<dbReference type="GeneID" id="4357142"/>
<organism evidence="2 3">
    <name type="scientific">Trypanosoma brucei brucei (strain 927/4 GUTat10.1)</name>
    <dbReference type="NCBI Taxonomy" id="185431"/>
    <lineage>
        <taxon>Eukaryota</taxon>
        <taxon>Discoba</taxon>
        <taxon>Euglenozoa</taxon>
        <taxon>Kinetoplastea</taxon>
        <taxon>Metakinetoplastina</taxon>
        <taxon>Trypanosomatida</taxon>
        <taxon>Trypanosomatidae</taxon>
        <taxon>Trypanosoma</taxon>
    </lineage>
</organism>
<dbReference type="Proteomes" id="UP000008524">
    <property type="component" value="Chromosome 1"/>
</dbReference>
<feature type="transmembrane region" description="Helical" evidence="1">
    <location>
        <begin position="21"/>
        <end position="46"/>
    </location>
</feature>
<reference evidence="2 3" key="1">
    <citation type="journal article" date="2003" name="Nucleic Acids Res.">
        <title>The DNA sequence of chromosome I of an African trypanosome: gene content, chromosome organisation, recombination and polymorphism.</title>
        <authorList>
            <person name="Hall N."/>
            <person name="Berriman M."/>
            <person name="Lennard N.J."/>
            <person name="Harris B.R."/>
            <person name="Hertz-Fowler C."/>
            <person name="Bart-Delabesse E.N."/>
            <person name="Gerrare C.S."/>
            <person name="Atkin R.J."/>
            <person name="Barron A.J."/>
            <person name="Bowman S."/>
            <person name="Bray-Allen S.P."/>
            <person name="Bringaud F."/>
            <person name="Clark L.N."/>
            <person name="Corton C.H."/>
            <person name="Cronin A."/>
            <person name="Davies R."/>
            <person name="Doggett J."/>
            <person name="Fraser A."/>
            <person name="Gruter E."/>
            <person name="Hall S."/>
            <person name="Harper A.D."/>
            <person name="Kay M.P."/>
            <person name="Leech V."/>
            <person name="Mayes R."/>
            <person name="Price C."/>
            <person name="Quail M.A."/>
            <person name="Rabbinowitch E."/>
            <person name="Reitter C."/>
            <person name="Rutherford K."/>
            <person name="Sasse J."/>
            <person name="Sharp S."/>
            <person name="Shownkeen R."/>
            <person name="Macleod A."/>
            <person name="Taylor S."/>
            <person name="Tweedie A."/>
            <person name="Turner C.M.R."/>
            <person name="Tait A."/>
            <person name="Gull K."/>
            <person name="Barrell B."/>
            <person name="Melville S.E."/>
        </authorList>
    </citation>
    <scope>NUCLEOTIDE SEQUENCE [LARGE SCALE GENOMIC DNA]</scope>
    <source>
        <strain evidence="2 3">927/4 GUTat10.1</strain>
    </source>
</reference>
<keyword evidence="1" id="KW-0472">Membrane</keyword>
<dbReference type="EMBL" id="AL929603">
    <property type="protein sequence ID" value="CAJ15954.1"/>
    <property type="molecule type" value="Genomic_DNA"/>
</dbReference>